<sequence>MITVQVQIHGYRKGHQLLASSILLPKGDQTVVDRLSDVAGPLRPKEQFKPYLAAYPLPSGNHYVVARTWQDLTVPRAGCVLTKSVLIDAELWSVKAPLLSILQLLDPNVLPNEAQALGMELSDQSNTRLPPAHDFNGGELLEALFLEDAKPVVVFDASDPELISLRLLTSLWPDIRRKFSLSTFALSPRKIGGRDLDLVFAPLNAKAKFSDWSGRRVDGRLPQDDRHRWTGAIVRRVFEDELPRLLSDRELSLLGGRGETAAALRIALLWEELSDKLYRTPGAALGLLDIANSGMVSNSLALQALEPRLAEATRHASSTMLAQDAWDFVGALVRKMQGHNMPVAKHAVAALLEQLSQSDPVGAVNLLRQPDPKQTIESLIPSIATGLGKASPSLIMLALADAPLAILASLVAQGDGPLTAQVAADDGLIGKVSDIFREVEHSLATRAGAMLLPYLVDDRQLPAGIPIFSTLDAQAIATTLLRLGEANGYKATRMCAALVLRAREVGGLLLVRDVLLQSQESGHRDALLARSLEPVAQDILWLLEEKRLSKVARSEVLLATLERADDQQFTALLRDSVVGERMLQRLPDEAIEILTRALLLEGLPIEAYAVIVRVVIPKMSGAQRFPVAKRAMERLLQSRFEGDEAATLLMLFDVLGARFEGGWVANLALDYRVPADVASRNLLIFESAPPAVRHRMVEAVTEIARLLQQRERIDLTAAAYNACAGLLMGAERQHHSAVIEAAGRLVPSLLRARHQPVSPLIVALFPTLYRELSKADDVPELLKFIPFMDWDRCKAARNELVDAFTSSAWPPGDLALIAYRCRDVSRILKQVTKSHDGSRYLVKIGKDLGRLEGEGLRVVRRVIAEIMPDRSNGPDC</sequence>
<dbReference type="RefSeq" id="WP_024658860.1">
    <property type="nucleotide sequence ID" value="NZ_CP159278.1"/>
</dbReference>
<dbReference type="AlphaFoldDB" id="A0AAU8MD82"/>
<reference evidence="1" key="2">
    <citation type="submission" date="2024-07" db="EMBL/GenBank/DDBJ databases">
        <title>A complete genome sequence for Pseudomonas syringae USA007.</title>
        <authorList>
            <person name="Baltrus D.A."/>
        </authorList>
    </citation>
    <scope>NUCLEOTIDE SEQUENCE</scope>
    <source>
        <strain evidence="1">USA007</strain>
    </source>
</reference>
<organism evidence="1">
    <name type="scientific">Pseudomonas syringae USA007</name>
    <dbReference type="NCBI Taxonomy" id="1357288"/>
    <lineage>
        <taxon>Bacteria</taxon>
        <taxon>Pseudomonadati</taxon>
        <taxon>Pseudomonadota</taxon>
        <taxon>Gammaproteobacteria</taxon>
        <taxon>Pseudomonadales</taxon>
        <taxon>Pseudomonadaceae</taxon>
        <taxon>Pseudomonas</taxon>
        <taxon>Pseudomonas syringae</taxon>
    </lineage>
</organism>
<proteinExistence type="predicted"/>
<evidence type="ECO:0008006" key="2">
    <source>
        <dbReference type="Google" id="ProtNLM"/>
    </source>
</evidence>
<reference evidence="1" key="1">
    <citation type="journal article" date="2014" name="Genome Announc.">
        <title>Draft Genome Sequences of a Phylogenetically Diverse Suite of Pseudomonas syringae Strains from Multiple Source Populations.</title>
        <authorList>
            <person name="Baltrus D.A."/>
            <person name="Yourstone S."/>
            <person name="Lind A."/>
            <person name="Guilbaud C."/>
            <person name="Sands D.C."/>
            <person name="Jones C.D."/>
            <person name="Morris C.E."/>
            <person name="Dangl J.L."/>
        </authorList>
    </citation>
    <scope>NUCLEOTIDE SEQUENCE</scope>
    <source>
        <strain evidence="1">USA007</strain>
    </source>
</reference>
<protein>
    <recommendedName>
        <fullName evidence="2">HEAT repeat domain-containing protein</fullName>
    </recommendedName>
</protein>
<accession>A0AAU8MD82</accession>
<dbReference type="EMBL" id="CP159278">
    <property type="protein sequence ID" value="XCN79183.1"/>
    <property type="molecule type" value="Genomic_DNA"/>
</dbReference>
<gene>
    <name evidence="1" type="ORF">N027_06620</name>
</gene>
<evidence type="ECO:0000313" key="1">
    <source>
        <dbReference type="EMBL" id="XCN79183.1"/>
    </source>
</evidence>
<name>A0AAU8MD82_PSESX</name>
<dbReference type="Pfam" id="PF20012">
    <property type="entry name" value="GAP1-N1"/>
    <property type="match status" value="1"/>
</dbReference>